<dbReference type="AlphaFoldDB" id="A0AAV4FYK6"/>
<organism evidence="2 3">
    <name type="scientific">Elysia marginata</name>
    <dbReference type="NCBI Taxonomy" id="1093978"/>
    <lineage>
        <taxon>Eukaryota</taxon>
        <taxon>Metazoa</taxon>
        <taxon>Spiralia</taxon>
        <taxon>Lophotrochozoa</taxon>
        <taxon>Mollusca</taxon>
        <taxon>Gastropoda</taxon>
        <taxon>Heterobranchia</taxon>
        <taxon>Euthyneura</taxon>
        <taxon>Panpulmonata</taxon>
        <taxon>Sacoglossa</taxon>
        <taxon>Placobranchoidea</taxon>
        <taxon>Plakobranchidae</taxon>
        <taxon>Elysia</taxon>
    </lineage>
</organism>
<name>A0AAV4FYK6_9GAST</name>
<feature type="region of interest" description="Disordered" evidence="1">
    <location>
        <begin position="98"/>
        <end position="120"/>
    </location>
</feature>
<protein>
    <submittedName>
        <fullName evidence="2">Poly protein like family protein</fullName>
    </submittedName>
</protein>
<evidence type="ECO:0000313" key="2">
    <source>
        <dbReference type="EMBL" id="GFR77830.1"/>
    </source>
</evidence>
<proteinExistence type="predicted"/>
<dbReference type="Proteomes" id="UP000762676">
    <property type="component" value="Unassembled WGS sequence"/>
</dbReference>
<evidence type="ECO:0000313" key="3">
    <source>
        <dbReference type="Proteomes" id="UP000762676"/>
    </source>
</evidence>
<reference evidence="2 3" key="1">
    <citation type="journal article" date="2021" name="Elife">
        <title>Chloroplast acquisition without the gene transfer in kleptoplastic sea slugs, Plakobranchus ocellatus.</title>
        <authorList>
            <person name="Maeda T."/>
            <person name="Takahashi S."/>
            <person name="Yoshida T."/>
            <person name="Shimamura S."/>
            <person name="Takaki Y."/>
            <person name="Nagai Y."/>
            <person name="Toyoda A."/>
            <person name="Suzuki Y."/>
            <person name="Arimoto A."/>
            <person name="Ishii H."/>
            <person name="Satoh N."/>
            <person name="Nishiyama T."/>
            <person name="Hasebe M."/>
            <person name="Maruyama T."/>
            <person name="Minagawa J."/>
            <person name="Obokata J."/>
            <person name="Shigenobu S."/>
        </authorList>
    </citation>
    <scope>NUCLEOTIDE SEQUENCE [LARGE SCALE GENOMIC DNA]</scope>
</reference>
<comment type="caution">
    <text evidence="2">The sequence shown here is derived from an EMBL/GenBank/DDBJ whole genome shotgun (WGS) entry which is preliminary data.</text>
</comment>
<keyword evidence="3" id="KW-1185">Reference proteome</keyword>
<sequence>MIEGLISSKFRKKALMDKPFGFEAGISSIGTQRRKSPYHHFCNSCRPEKVQKTYVRHYAALELFQHHLNQILHDIQGATNYIDDVIIFGKTRYSPGKDELNPADYLSRHPTNKPTRDNKGEDYISYVAKAAVPNALTLEEVKEATKNDPQL</sequence>
<evidence type="ECO:0000256" key="1">
    <source>
        <dbReference type="SAM" id="MobiDB-lite"/>
    </source>
</evidence>
<gene>
    <name evidence="2" type="ORF">ElyMa_005833900</name>
</gene>
<dbReference type="EMBL" id="BMAT01011720">
    <property type="protein sequence ID" value="GFR77830.1"/>
    <property type="molecule type" value="Genomic_DNA"/>
</dbReference>
<accession>A0AAV4FYK6</accession>